<protein>
    <submittedName>
        <fullName evidence="1">AAA-like domain protein</fullName>
    </submittedName>
</protein>
<proteinExistence type="predicted"/>
<gene>
    <name evidence="1" type="ORF">ACZ87_03517</name>
</gene>
<sequence>MNPETGTPPNSQDCRQILSRVIDTAYEKNASLTPIRYTQTLEPLVDEALEKTGIRHEYDGNWWSKATWYEVRDLLFSRGELAAATRAHYQAMPELSDLQVYLNDEDVRMQYGTITREGSGETLLSYISRCLSDALRTYKMLSGRTVFELSPDTRVIAIDLNNVVGGKTRAGQVKTGLMYLYAGQLAAGHFELPQYRNELMRELPEMYQPFHHERLTQLSQEVKTKIYDELHNAKDIPFIMNKLVTQDLENRKFFIRTVLSSQYLNHFR</sequence>
<dbReference type="EMBL" id="LJAM02000632">
    <property type="protein sequence ID" value="RAP69692.1"/>
    <property type="molecule type" value="Genomic_DNA"/>
</dbReference>
<reference evidence="1" key="1">
    <citation type="submission" date="2018-04" db="EMBL/GenBank/DDBJ databases">
        <title>Genomes of the Obligate Erwinia dacicola and Facultative Enterobacter sp. OLF Endosymbionts of the Olive Fruit fly, Bactrocera oleae.</title>
        <authorList>
            <person name="Estes A.M."/>
            <person name="Hearn D.J."/>
            <person name="Agarwal S."/>
            <person name="Pierson E.A."/>
            <person name="Dunning-Hotopp J.C."/>
        </authorList>
    </citation>
    <scope>NUCLEOTIDE SEQUENCE [LARGE SCALE GENOMIC DNA]</scope>
    <source>
        <strain evidence="1">Oroville</strain>
    </source>
</reference>
<organism evidence="1 2">
    <name type="scientific">Candidatus Erwinia dacicola</name>
    <dbReference type="NCBI Taxonomy" id="252393"/>
    <lineage>
        <taxon>Bacteria</taxon>
        <taxon>Pseudomonadati</taxon>
        <taxon>Pseudomonadota</taxon>
        <taxon>Gammaproteobacteria</taxon>
        <taxon>Enterobacterales</taxon>
        <taxon>Erwiniaceae</taxon>
        <taxon>Erwinia</taxon>
    </lineage>
</organism>
<evidence type="ECO:0000313" key="1">
    <source>
        <dbReference type="EMBL" id="RAP69692.1"/>
    </source>
</evidence>
<dbReference type="AlphaFoldDB" id="A0A328TK56"/>
<name>A0A328TK56_9GAMM</name>
<dbReference type="Proteomes" id="UP000244334">
    <property type="component" value="Unassembled WGS sequence"/>
</dbReference>
<dbReference type="RefSeq" id="WP_187153740.1">
    <property type="nucleotide sequence ID" value="NZ_LJAM02000632.1"/>
</dbReference>
<keyword evidence="2" id="KW-1185">Reference proteome</keyword>
<evidence type="ECO:0000313" key="2">
    <source>
        <dbReference type="Proteomes" id="UP000244334"/>
    </source>
</evidence>
<comment type="caution">
    <text evidence="1">The sequence shown here is derived from an EMBL/GenBank/DDBJ whole genome shotgun (WGS) entry which is preliminary data.</text>
</comment>
<accession>A0A328TK56</accession>